<dbReference type="AlphaFoldDB" id="A0A2I1EF53"/>
<reference evidence="1 2" key="2">
    <citation type="submission" date="2017-09" db="EMBL/GenBank/DDBJ databases">
        <title>Extensive intraspecific genome diversity in a model arbuscular mycorrhizal fungus.</title>
        <authorList>
            <person name="Chen E.C."/>
            <person name="Morin E."/>
            <person name="Beaudet D."/>
            <person name="Noel J."/>
            <person name="Ndikumana S."/>
            <person name="Charron P."/>
            <person name="St-Onge C."/>
            <person name="Giorgi J."/>
            <person name="Grigoriev I.V."/>
            <person name="Roux C."/>
            <person name="Martin F.M."/>
            <person name="Corradi N."/>
        </authorList>
    </citation>
    <scope>NUCLEOTIDE SEQUENCE [LARGE SCALE GENOMIC DNA]</scope>
    <source>
        <strain evidence="1 2">A5</strain>
    </source>
</reference>
<dbReference type="VEuPathDB" id="FungiDB:RhiirA1_17066"/>
<dbReference type="Proteomes" id="UP000232722">
    <property type="component" value="Unassembled WGS sequence"/>
</dbReference>
<proteinExistence type="predicted"/>
<gene>
    <name evidence="1" type="ORF">RhiirA5_373284</name>
</gene>
<evidence type="ECO:0000313" key="2">
    <source>
        <dbReference type="Proteomes" id="UP000232722"/>
    </source>
</evidence>
<sequence length="110" mass="12660">MDNVSEFCPDSGPITFRGISLTVWTRFKQLFDQIRNEKRLNTEEMCLLVAMEIRELGGKIQKNTIQEFYERNITKRGGWAHSSLETPAIRFIISLCIATGSFLIILLYGK</sequence>
<reference evidence="1 2" key="1">
    <citation type="submission" date="2016-04" db="EMBL/GenBank/DDBJ databases">
        <title>Genome analyses suggest a sexual origin of heterokaryosis in a supposedly ancient asexual fungus.</title>
        <authorList>
            <person name="Ropars J."/>
            <person name="Sedzielewska K."/>
            <person name="Noel J."/>
            <person name="Charron P."/>
            <person name="Farinelli L."/>
            <person name="Marton T."/>
            <person name="Kruger M."/>
            <person name="Pelin A."/>
            <person name="Brachmann A."/>
            <person name="Corradi N."/>
        </authorList>
    </citation>
    <scope>NUCLEOTIDE SEQUENCE [LARGE SCALE GENOMIC DNA]</scope>
    <source>
        <strain evidence="1 2">A5</strain>
    </source>
</reference>
<comment type="caution">
    <text evidence="1">The sequence shown here is derived from an EMBL/GenBank/DDBJ whole genome shotgun (WGS) entry which is preliminary data.</text>
</comment>
<evidence type="ECO:0000313" key="1">
    <source>
        <dbReference type="EMBL" id="PKC12174.1"/>
    </source>
</evidence>
<dbReference type="EMBL" id="LLXJ01000264">
    <property type="protein sequence ID" value="PKC12174.1"/>
    <property type="molecule type" value="Genomic_DNA"/>
</dbReference>
<dbReference type="VEuPathDB" id="FungiDB:RhiirFUN_025247"/>
<dbReference type="OrthoDB" id="2425201at2759"/>
<protein>
    <submittedName>
        <fullName evidence="1">Uncharacterized protein</fullName>
    </submittedName>
</protein>
<organism evidence="1 2">
    <name type="scientific">Rhizophagus irregularis</name>
    <dbReference type="NCBI Taxonomy" id="588596"/>
    <lineage>
        <taxon>Eukaryota</taxon>
        <taxon>Fungi</taxon>
        <taxon>Fungi incertae sedis</taxon>
        <taxon>Mucoromycota</taxon>
        <taxon>Glomeromycotina</taxon>
        <taxon>Glomeromycetes</taxon>
        <taxon>Glomerales</taxon>
        <taxon>Glomeraceae</taxon>
        <taxon>Rhizophagus</taxon>
    </lineage>
</organism>
<accession>A0A2I1EF53</accession>
<dbReference type="VEuPathDB" id="FungiDB:FUN_005996"/>
<name>A0A2I1EF53_9GLOM</name>